<dbReference type="Proteomes" id="UP000256763">
    <property type="component" value="Unassembled WGS sequence"/>
</dbReference>
<dbReference type="EMBL" id="NFZW01000022">
    <property type="protein sequence ID" value="RFA33249.1"/>
    <property type="molecule type" value="Genomic_DNA"/>
</dbReference>
<evidence type="ECO:0000313" key="2">
    <source>
        <dbReference type="Proteomes" id="UP000256763"/>
    </source>
</evidence>
<accession>A0A3E0WLF9</accession>
<gene>
    <name evidence="1" type="ORF">CAL65_17930</name>
</gene>
<organism evidence="1 2">
    <name type="scientific">Alkalilimnicola ehrlichii</name>
    <dbReference type="NCBI Taxonomy" id="351052"/>
    <lineage>
        <taxon>Bacteria</taxon>
        <taxon>Pseudomonadati</taxon>
        <taxon>Pseudomonadota</taxon>
        <taxon>Gammaproteobacteria</taxon>
        <taxon>Chromatiales</taxon>
        <taxon>Ectothiorhodospiraceae</taxon>
        <taxon>Alkalilimnicola</taxon>
    </lineage>
</organism>
<comment type="caution">
    <text evidence="1">The sequence shown here is derived from an EMBL/GenBank/DDBJ whole genome shotgun (WGS) entry which is preliminary data.</text>
</comment>
<protein>
    <submittedName>
        <fullName evidence="1">Uncharacterized protein</fullName>
    </submittedName>
</protein>
<reference evidence="2" key="1">
    <citation type="submission" date="2017-05" db="EMBL/GenBank/DDBJ databases">
        <authorList>
            <person name="Sharma S."/>
            <person name="Sidhu C."/>
            <person name="Pinnaka A.K."/>
        </authorList>
    </citation>
    <scope>NUCLEOTIDE SEQUENCE [LARGE SCALE GENOMIC DNA]</scope>
    <source>
        <strain evidence="2">AK93</strain>
    </source>
</reference>
<proteinExistence type="predicted"/>
<evidence type="ECO:0000313" key="1">
    <source>
        <dbReference type="EMBL" id="RFA33249.1"/>
    </source>
</evidence>
<dbReference type="AlphaFoldDB" id="A0A3E0WLF9"/>
<keyword evidence="2" id="KW-1185">Reference proteome</keyword>
<sequence>MTGKLVARIARRHAKALFEGAVELEKMIEVDDIGNLGNRTLALPRPRKLPNDPLQAQFGRVVGGEGILTRKQVLLATLPGRGDVYLSRTSPGVRP</sequence>
<name>A0A3E0WLF9_9GAMM</name>